<gene>
    <name evidence="2" type="ORF">ARMOST_19902</name>
</gene>
<evidence type="ECO:0000313" key="3">
    <source>
        <dbReference type="Proteomes" id="UP000219338"/>
    </source>
</evidence>
<evidence type="ECO:0000313" key="2">
    <source>
        <dbReference type="EMBL" id="SJL16380.1"/>
    </source>
</evidence>
<dbReference type="OrthoDB" id="3109098at2759"/>
<keyword evidence="3" id="KW-1185">Reference proteome</keyword>
<protein>
    <submittedName>
        <fullName evidence="2">Uncharacterized protein</fullName>
    </submittedName>
</protein>
<sequence>MLRLISRRARSSCCAPSLSLIDQSPNIGELGLCDTSAPLTSVSAPLKLVQDPRHSRAIDDFQVIKPTFKMWIAQLDAVLQLHLVQLNEETDDIGVVFDVEWLFVYARHRRVFGPIQQLISVRHSWGEAPLVQAPVYALGTGSTLAAHGLARLYFLYASSIINIILLLRFHIAFSVAHLKTRGMEGVICVSSHTPSGLTIITLTWTARHSPVHTDEGTQTSYGQDEAPSDLQETLFVVDDVGHEKILRRAVRGRDSEKPTPRDEKHLLTIKTSLLS</sequence>
<feature type="transmembrane region" description="Helical" evidence="1">
    <location>
        <begin position="152"/>
        <end position="173"/>
    </location>
</feature>
<dbReference type="EMBL" id="FUEG01000034">
    <property type="protein sequence ID" value="SJL16380.1"/>
    <property type="molecule type" value="Genomic_DNA"/>
</dbReference>
<keyword evidence="1" id="KW-1133">Transmembrane helix</keyword>
<name>A0A284S5V9_ARMOS</name>
<reference evidence="3" key="1">
    <citation type="journal article" date="2017" name="Nat. Ecol. Evol.">
        <title>Genome expansion and lineage-specific genetic innovations in the forest pathogenic fungi Armillaria.</title>
        <authorList>
            <person name="Sipos G."/>
            <person name="Prasanna A.N."/>
            <person name="Walter M.C."/>
            <person name="O'Connor E."/>
            <person name="Balint B."/>
            <person name="Krizsan K."/>
            <person name="Kiss B."/>
            <person name="Hess J."/>
            <person name="Varga T."/>
            <person name="Slot J."/>
            <person name="Riley R."/>
            <person name="Boka B."/>
            <person name="Rigling D."/>
            <person name="Barry K."/>
            <person name="Lee J."/>
            <person name="Mihaltcheva S."/>
            <person name="LaButti K."/>
            <person name="Lipzen A."/>
            <person name="Waldron R."/>
            <person name="Moloney N.M."/>
            <person name="Sperisen C."/>
            <person name="Kredics L."/>
            <person name="Vagvoelgyi C."/>
            <person name="Patrignani A."/>
            <person name="Fitzpatrick D."/>
            <person name="Nagy I."/>
            <person name="Doyle S."/>
            <person name="Anderson J.B."/>
            <person name="Grigoriev I.V."/>
            <person name="Gueldener U."/>
            <person name="Muensterkoetter M."/>
            <person name="Nagy L.G."/>
        </authorList>
    </citation>
    <scope>NUCLEOTIDE SEQUENCE [LARGE SCALE GENOMIC DNA]</scope>
    <source>
        <strain evidence="3">C18/9</strain>
    </source>
</reference>
<proteinExistence type="predicted"/>
<evidence type="ECO:0000256" key="1">
    <source>
        <dbReference type="SAM" id="Phobius"/>
    </source>
</evidence>
<dbReference type="AlphaFoldDB" id="A0A284S5V9"/>
<keyword evidence="1" id="KW-0472">Membrane</keyword>
<organism evidence="2 3">
    <name type="scientific">Armillaria ostoyae</name>
    <name type="common">Armillaria root rot fungus</name>
    <dbReference type="NCBI Taxonomy" id="47428"/>
    <lineage>
        <taxon>Eukaryota</taxon>
        <taxon>Fungi</taxon>
        <taxon>Dikarya</taxon>
        <taxon>Basidiomycota</taxon>
        <taxon>Agaricomycotina</taxon>
        <taxon>Agaricomycetes</taxon>
        <taxon>Agaricomycetidae</taxon>
        <taxon>Agaricales</taxon>
        <taxon>Marasmiineae</taxon>
        <taxon>Physalacriaceae</taxon>
        <taxon>Armillaria</taxon>
    </lineage>
</organism>
<dbReference type="Proteomes" id="UP000219338">
    <property type="component" value="Unassembled WGS sequence"/>
</dbReference>
<keyword evidence="1" id="KW-0812">Transmembrane</keyword>
<accession>A0A284S5V9</accession>